<gene>
    <name evidence="1" type="ORF">pipiens_014733</name>
</gene>
<reference evidence="1 2" key="1">
    <citation type="submission" date="2024-05" db="EMBL/GenBank/DDBJ databases">
        <title>Culex pipiens pipiens assembly and annotation.</title>
        <authorList>
            <person name="Alout H."/>
            <person name="Durand T."/>
        </authorList>
    </citation>
    <scope>NUCLEOTIDE SEQUENCE [LARGE SCALE GENOMIC DNA]</scope>
    <source>
        <strain evidence="1">HA-2024</strain>
        <tissue evidence="1">Whole body</tissue>
    </source>
</reference>
<keyword evidence="2" id="KW-1185">Reference proteome</keyword>
<comment type="caution">
    <text evidence="1">The sequence shown here is derived from an EMBL/GenBank/DDBJ whole genome shotgun (WGS) entry which is preliminary data.</text>
</comment>
<dbReference type="Proteomes" id="UP001562425">
    <property type="component" value="Unassembled WGS sequence"/>
</dbReference>
<name>A0ABD1CTH8_CULPP</name>
<dbReference type="EMBL" id="JBEHCU010009566">
    <property type="protein sequence ID" value="KAL1379673.1"/>
    <property type="molecule type" value="Genomic_DNA"/>
</dbReference>
<protein>
    <submittedName>
        <fullName evidence="1">Uncharacterized protein</fullName>
    </submittedName>
</protein>
<evidence type="ECO:0000313" key="1">
    <source>
        <dbReference type="EMBL" id="KAL1379673.1"/>
    </source>
</evidence>
<evidence type="ECO:0000313" key="2">
    <source>
        <dbReference type="Proteomes" id="UP001562425"/>
    </source>
</evidence>
<sequence length="159" mass="18003">MEFIHRSKWKILLQEVQDQAPGTVVVTGCNEIEDEELHGVPLDGAALLKCAMLKGMSDTDSRTPVLYSYEENIEGMPLDTTKHIDGVQSSEEKLKTGGSLISSKWESKRSRPGSGTRWIRLHLLRRMYHCAVMTISTTVEASLPEKEHRQQQQLQLQQL</sequence>
<accession>A0ABD1CTH8</accession>
<dbReference type="PROSITE" id="PS51257">
    <property type="entry name" value="PROKAR_LIPOPROTEIN"/>
    <property type="match status" value="1"/>
</dbReference>
<dbReference type="AlphaFoldDB" id="A0ABD1CTH8"/>
<organism evidence="1 2">
    <name type="scientific">Culex pipiens pipiens</name>
    <name type="common">Northern house mosquito</name>
    <dbReference type="NCBI Taxonomy" id="38569"/>
    <lineage>
        <taxon>Eukaryota</taxon>
        <taxon>Metazoa</taxon>
        <taxon>Ecdysozoa</taxon>
        <taxon>Arthropoda</taxon>
        <taxon>Hexapoda</taxon>
        <taxon>Insecta</taxon>
        <taxon>Pterygota</taxon>
        <taxon>Neoptera</taxon>
        <taxon>Endopterygota</taxon>
        <taxon>Diptera</taxon>
        <taxon>Nematocera</taxon>
        <taxon>Culicoidea</taxon>
        <taxon>Culicidae</taxon>
        <taxon>Culicinae</taxon>
        <taxon>Culicini</taxon>
        <taxon>Culex</taxon>
        <taxon>Culex</taxon>
    </lineage>
</organism>
<proteinExistence type="predicted"/>